<organism evidence="1 2">
    <name type="scientific">Roseibium aggregatum (strain ATCC 25650 / DSM 13394 / JCM 20685 / NBRC 16684 / NCIMB 2208 / IAM 12614 / B1)</name>
    <name type="common">Stappia aggregata</name>
    <dbReference type="NCBI Taxonomy" id="384765"/>
    <lineage>
        <taxon>Bacteria</taxon>
        <taxon>Pseudomonadati</taxon>
        <taxon>Pseudomonadota</taxon>
        <taxon>Alphaproteobacteria</taxon>
        <taxon>Hyphomicrobiales</taxon>
        <taxon>Stappiaceae</taxon>
        <taxon>Roseibium</taxon>
    </lineage>
</organism>
<dbReference type="AlphaFoldDB" id="A0NY45"/>
<accession>A0NY45</accession>
<evidence type="ECO:0000313" key="2">
    <source>
        <dbReference type="Proteomes" id="UP000004848"/>
    </source>
</evidence>
<name>A0NY45_ROSAI</name>
<sequence>MIFNPDPAAAWAGRKDTVAIAWSELSTSAVAVRIAADRMRSTTAGN</sequence>
<evidence type="ECO:0000313" key="1">
    <source>
        <dbReference type="EMBL" id="EAV42389.1"/>
    </source>
</evidence>
<dbReference type="EMBL" id="AAUW01000015">
    <property type="protein sequence ID" value="EAV42389.1"/>
    <property type="molecule type" value="Genomic_DNA"/>
</dbReference>
<comment type="caution">
    <text evidence="1">The sequence shown here is derived from an EMBL/GenBank/DDBJ whole genome shotgun (WGS) entry which is preliminary data.</text>
</comment>
<protein>
    <submittedName>
        <fullName evidence="1">Uncharacterized protein</fullName>
    </submittedName>
</protein>
<proteinExistence type="predicted"/>
<reference evidence="1 2" key="1">
    <citation type="submission" date="2006-05" db="EMBL/GenBank/DDBJ databases">
        <authorList>
            <person name="King G."/>
            <person name="Ferriera S."/>
            <person name="Johnson J."/>
            <person name="Kravitz S."/>
            <person name="Beeson K."/>
            <person name="Sutton G."/>
            <person name="Rogers Y.-H."/>
            <person name="Friedman R."/>
            <person name="Frazier M."/>
            <person name="Venter J.C."/>
        </authorList>
    </citation>
    <scope>NUCLEOTIDE SEQUENCE [LARGE SCALE GENOMIC DNA]</scope>
    <source>
        <strain evidence="2">ATCC 25650 / DSM 13394 / JCM 20685 / NBRC 16684 / NCIMB 2208 / IAM 12614 / B1</strain>
    </source>
</reference>
<dbReference type="Proteomes" id="UP000004848">
    <property type="component" value="Unassembled WGS sequence"/>
</dbReference>
<gene>
    <name evidence="1" type="ORF">SIAM614_22447</name>
</gene>